<dbReference type="EMBL" id="ACNN01000026">
    <property type="protein sequence ID" value="EEN82406.1"/>
    <property type="molecule type" value="Genomic_DNA"/>
</dbReference>
<name>C3JBW9_POREA</name>
<dbReference type="Proteomes" id="UP000004295">
    <property type="component" value="Unassembled WGS sequence"/>
</dbReference>
<proteinExistence type="predicted"/>
<reference evidence="1 2" key="1">
    <citation type="submission" date="2009-04" db="EMBL/GenBank/DDBJ databases">
        <authorList>
            <person name="Sebastian Y."/>
            <person name="Madupu R."/>
            <person name="Durkin A.S."/>
            <person name="Torralba M."/>
            <person name="Methe B."/>
            <person name="Sutton G.G."/>
            <person name="Strausberg R.L."/>
            <person name="Nelson K.E."/>
        </authorList>
    </citation>
    <scope>NUCLEOTIDE SEQUENCE [LARGE SCALE GENOMIC DNA]</scope>
    <source>
        <strain evidence="2">ATCC 35406 / DSM 24491 / JCM 8526 / CCUG 16442 / BCRC 14492 / NCTC 13058 / HG 370</strain>
    </source>
</reference>
<gene>
    <name evidence="1" type="ORF">POREN0001_1855</name>
</gene>
<sequence length="45" mass="5357">MRLWRIVIQSKFPSSIETPFLLLGVSLLFEHNQVIWIKIQSLVYL</sequence>
<protein>
    <submittedName>
        <fullName evidence="1">Uncharacterized protein</fullName>
    </submittedName>
</protein>
<evidence type="ECO:0000313" key="2">
    <source>
        <dbReference type="Proteomes" id="UP000004295"/>
    </source>
</evidence>
<organism evidence="1 2">
    <name type="scientific">Porphyromonas endodontalis (strain ATCC 35406 / DSM 24491 / JCM 8526 / CCUG 16442 / BCRC 14492 / NCTC 13058 / HG 370)</name>
    <name type="common">Bacteroides endodontalis</name>
    <dbReference type="NCBI Taxonomy" id="553175"/>
    <lineage>
        <taxon>Bacteria</taxon>
        <taxon>Pseudomonadati</taxon>
        <taxon>Bacteroidota</taxon>
        <taxon>Bacteroidia</taxon>
        <taxon>Bacteroidales</taxon>
        <taxon>Porphyromonadaceae</taxon>
        <taxon>Porphyromonas</taxon>
    </lineage>
</organism>
<evidence type="ECO:0000313" key="1">
    <source>
        <dbReference type="EMBL" id="EEN82406.1"/>
    </source>
</evidence>
<comment type="caution">
    <text evidence="1">The sequence shown here is derived from an EMBL/GenBank/DDBJ whole genome shotgun (WGS) entry which is preliminary data.</text>
</comment>
<accession>C3JBW9</accession>
<dbReference type="AlphaFoldDB" id="C3JBW9"/>
<keyword evidence="2" id="KW-1185">Reference proteome</keyword>